<feature type="compositionally biased region" description="Basic and acidic residues" evidence="1">
    <location>
        <begin position="1"/>
        <end position="37"/>
    </location>
</feature>
<feature type="compositionally biased region" description="Basic and acidic residues" evidence="1">
    <location>
        <begin position="50"/>
        <end position="60"/>
    </location>
</feature>
<sequence>MGIFDRFKNKAGQDKARKVSDTAEKKANERTGNKYEEQVDTAQQNIEGRLGMDRDRPQQP</sequence>
<name>A0A7M2TIH7_STRCW</name>
<protein>
    <submittedName>
        <fullName evidence="2">Antitoxin</fullName>
    </submittedName>
</protein>
<reference evidence="2 3" key="1">
    <citation type="submission" date="2020-10" db="EMBL/GenBank/DDBJ databases">
        <title>Streptomyces chromofuscus complate genome analysis.</title>
        <authorList>
            <person name="Anwar N."/>
        </authorList>
    </citation>
    <scope>NUCLEOTIDE SEQUENCE [LARGE SCALE GENOMIC DNA]</scope>
    <source>
        <strain evidence="2 3">DSM 40273</strain>
    </source>
</reference>
<evidence type="ECO:0000313" key="2">
    <source>
        <dbReference type="EMBL" id="QOV47081.1"/>
    </source>
</evidence>
<organism evidence="2 3">
    <name type="scientific">Streptomyces chromofuscus</name>
    <dbReference type="NCBI Taxonomy" id="42881"/>
    <lineage>
        <taxon>Bacteria</taxon>
        <taxon>Bacillati</taxon>
        <taxon>Actinomycetota</taxon>
        <taxon>Actinomycetes</taxon>
        <taxon>Kitasatosporales</taxon>
        <taxon>Streptomycetaceae</taxon>
        <taxon>Streptomyces</taxon>
    </lineage>
</organism>
<keyword evidence="3" id="KW-1185">Reference proteome</keyword>
<dbReference type="Proteomes" id="UP000594008">
    <property type="component" value="Chromosome"/>
</dbReference>
<proteinExistence type="predicted"/>
<gene>
    <name evidence="2" type="ORF">IPT68_15095</name>
</gene>
<dbReference type="AlphaFoldDB" id="A0A7M2TIH7"/>
<dbReference type="RefSeq" id="WP_189700421.1">
    <property type="nucleotide sequence ID" value="NZ_BMTA01000018.1"/>
</dbReference>
<dbReference type="Pfam" id="PF14013">
    <property type="entry name" value="MT0933_antitox"/>
    <property type="match status" value="1"/>
</dbReference>
<feature type="region of interest" description="Disordered" evidence="1">
    <location>
        <begin position="1"/>
        <end position="60"/>
    </location>
</feature>
<accession>A0A7M2TIH7</accession>
<dbReference type="EMBL" id="CP063374">
    <property type="protein sequence ID" value="QOV47081.1"/>
    <property type="molecule type" value="Genomic_DNA"/>
</dbReference>
<evidence type="ECO:0000313" key="3">
    <source>
        <dbReference type="Proteomes" id="UP000594008"/>
    </source>
</evidence>
<evidence type="ECO:0000256" key="1">
    <source>
        <dbReference type="SAM" id="MobiDB-lite"/>
    </source>
</evidence>
<dbReference type="InterPro" id="IPR028037">
    <property type="entry name" value="Antitoxin_Rv0909/MT0933"/>
</dbReference>
<dbReference type="KEGG" id="schf:IPT68_15095"/>